<dbReference type="SUPFAM" id="SSF55729">
    <property type="entry name" value="Acyl-CoA N-acyltransferases (Nat)"/>
    <property type="match status" value="2"/>
</dbReference>
<evidence type="ECO:0000256" key="5">
    <source>
        <dbReference type="ARBA" id="ARBA00031242"/>
    </source>
</evidence>
<reference evidence="7" key="1">
    <citation type="journal article" date="2017" name="Science">
        <title>Giant viruses with an expanded complement of translation system components.</title>
        <authorList>
            <person name="Schulz F."/>
            <person name="Yutin N."/>
            <person name="Ivanova N.N."/>
            <person name="Ortega D.R."/>
            <person name="Lee T.K."/>
            <person name="Vierheilig J."/>
            <person name="Daims H."/>
            <person name="Horn M."/>
            <person name="Wagner M."/>
            <person name="Jensen G.J."/>
            <person name="Kyrpides N.C."/>
            <person name="Koonin E.V."/>
            <person name="Woyke T."/>
        </authorList>
    </citation>
    <scope>NUCLEOTIDE SEQUENCE</scope>
    <source>
        <strain evidence="7">CTV1</strain>
    </source>
</reference>
<dbReference type="InterPro" id="IPR000903">
    <property type="entry name" value="NMT"/>
</dbReference>
<dbReference type="PANTHER" id="PTHR11377:SF5">
    <property type="entry name" value="GLYCYLPEPTIDE N-TETRADECANOYLTRANSFERASE"/>
    <property type="match status" value="1"/>
</dbReference>
<dbReference type="EMBL" id="KY684084">
    <property type="protein sequence ID" value="ARF09204.1"/>
    <property type="molecule type" value="Genomic_DNA"/>
</dbReference>
<evidence type="ECO:0000256" key="4">
    <source>
        <dbReference type="ARBA" id="ARBA00023315"/>
    </source>
</evidence>
<evidence type="ECO:0000256" key="2">
    <source>
        <dbReference type="ARBA" id="ARBA00012923"/>
    </source>
</evidence>
<keyword evidence="3 7" id="KW-0808">Transferase</keyword>
<evidence type="ECO:0000256" key="3">
    <source>
        <dbReference type="ARBA" id="ARBA00022679"/>
    </source>
</evidence>
<name>A0A1V0SC07_9VIRU</name>
<dbReference type="Gene3D" id="3.40.630.170">
    <property type="match status" value="1"/>
</dbReference>
<comment type="similarity">
    <text evidence="1">Belongs to the NMT family.</text>
</comment>
<sequence>MSSNKNSAVNFAAMSKEQKNEYIKKIIANSSVTRHPLDEARSKNHQYNFWSKQPCVNNENDMTLSRPIHEKLEKVEISNELTEKYKVNMIKLDDDNQMKEYTRFLEINMINNNKLINFVHDVNYLKLLLGKKYLILTTKYNDKINGTIMCSIKNMRVGDKKIEMASVKLICVKHSQRNKRFFEHLVNLLRNTLVDMNVHYGMFLTDRYIPIPNSKLDLYYRPLNFHKLYTCDFFKIDDKKNLEKAYNYNKNKFSLKKKKIDAVRVDESNIDKIYQLYCQYMDKFYLYENMSQKEFTDFANENMTFAMKDQKDNIVDFYIFGNCSIKHSNISLKAALLLIYSNNSVEYTPTNIVEHMSQTAFEKEYDLLLLYNNFESNVCLQEVDGQYLKTGNVSYVNFYNWKYTKLNQNQIGFL</sequence>
<dbReference type="PANTHER" id="PTHR11377">
    <property type="entry name" value="N-MYRISTOYL TRANSFERASE"/>
    <property type="match status" value="1"/>
</dbReference>
<evidence type="ECO:0000256" key="1">
    <source>
        <dbReference type="ARBA" id="ARBA00009469"/>
    </source>
</evidence>
<evidence type="ECO:0000259" key="6">
    <source>
        <dbReference type="Pfam" id="PF01233"/>
    </source>
</evidence>
<dbReference type="EC" id="2.3.1.97" evidence="2"/>
<protein>
    <recommendedName>
        <fullName evidence="2">glycylpeptide N-tetradecanoyltransferase</fullName>
        <ecNumber evidence="2">2.3.1.97</ecNumber>
    </recommendedName>
    <alternativeName>
        <fullName evidence="5">Myristoyl-CoA:protein N-myristoyltransferase</fullName>
    </alternativeName>
</protein>
<keyword evidence="4" id="KW-0012">Acyltransferase</keyword>
<proteinExistence type="inferred from homology"/>
<dbReference type="Pfam" id="PF01233">
    <property type="entry name" value="NMT"/>
    <property type="match status" value="1"/>
</dbReference>
<dbReference type="GO" id="GO:0004379">
    <property type="term" value="F:glycylpeptide N-tetradecanoyltransferase activity"/>
    <property type="evidence" value="ECO:0007669"/>
    <property type="project" value="UniProtKB-EC"/>
</dbReference>
<feature type="domain" description="Glycylpeptide N-tetradecanoyltransferase N-terminal" evidence="6">
    <location>
        <begin position="78"/>
        <end position="213"/>
    </location>
</feature>
<dbReference type="InterPro" id="IPR022676">
    <property type="entry name" value="NMT_N"/>
</dbReference>
<gene>
    <name evidence="7" type="ORF">Catovirus_2_153</name>
</gene>
<evidence type="ECO:0000313" key="7">
    <source>
        <dbReference type="EMBL" id="ARF09204.1"/>
    </source>
</evidence>
<organism evidence="7">
    <name type="scientific">Catovirus CTV1</name>
    <dbReference type="NCBI Taxonomy" id="1977631"/>
    <lineage>
        <taxon>Viruses</taxon>
        <taxon>Varidnaviria</taxon>
        <taxon>Bamfordvirae</taxon>
        <taxon>Nucleocytoviricota</taxon>
        <taxon>Megaviricetes</taxon>
        <taxon>Imitervirales</taxon>
        <taxon>Mimiviridae</taxon>
        <taxon>Klosneuvirinae</taxon>
        <taxon>Catovirus</taxon>
    </lineage>
</organism>
<accession>A0A1V0SC07</accession>
<dbReference type="InterPro" id="IPR016181">
    <property type="entry name" value="Acyl_CoA_acyltransferase"/>
</dbReference>